<keyword evidence="4" id="KW-0472">Membrane</keyword>
<dbReference type="RefSeq" id="WP_136953796.1">
    <property type="nucleotide sequence ID" value="NZ_CP039712.1"/>
</dbReference>
<name>A0A4D7CUN5_9ENTE</name>
<dbReference type="PIRSF" id="PIRSF006060">
    <property type="entry name" value="AA_transporter"/>
    <property type="match status" value="1"/>
</dbReference>
<dbReference type="KEGG" id="vao:FA707_08340"/>
<evidence type="ECO:0000313" key="6">
    <source>
        <dbReference type="Proteomes" id="UP000298615"/>
    </source>
</evidence>
<evidence type="ECO:0000256" key="4">
    <source>
        <dbReference type="ARBA" id="ARBA00023136"/>
    </source>
</evidence>
<evidence type="ECO:0000256" key="3">
    <source>
        <dbReference type="ARBA" id="ARBA00022989"/>
    </source>
</evidence>
<dbReference type="OrthoDB" id="3181223at2"/>
<dbReference type="InterPro" id="IPR050598">
    <property type="entry name" value="AminoAcid_Transporter"/>
</dbReference>
<sequence length="445" mass="48668">MEKESQQQYGLMTAITMIVGICIGSGIFFKADDILRYAGGSVPLGVLVLCLGALSIIFGSLSLSELAIRTNRHGGVVAYFEEFVSKEIASAFGWFQTFLFMPTIMVVVAWVAGVYTLIMLGIQSTLEKEIMVGTAYLLIIFGMNYLSTKIGGRFQELTTFVKLIPLIGIVILGVFWRPEVVAETTVQVKSVGGFAWLAALAPVAFSYEGWNIATSISHEVKDSKRNMPLALLIGPLIVLAAYVLYFVSLNNILGPEYILAVGDQAIYQVGQALLGKAGAVIITLFVVISVIGVINGLIMGSIRMPQALASKKMIPNAEKLAYIDPKKKLSRSSFSLALILALIWMFVHYLTQKFNVLPGSDISEIAIVFGYVCYPLLYIQVIKMYVAKEIKSKFKGLICPIFGILGSIMIIVGGIATNPTYVPIFILLCFMVCFAGYFYYEKKSA</sequence>
<evidence type="ECO:0000256" key="2">
    <source>
        <dbReference type="ARBA" id="ARBA00022692"/>
    </source>
</evidence>
<dbReference type="PANTHER" id="PTHR11785:SF512">
    <property type="entry name" value="SOBREMESA, ISOFORM B"/>
    <property type="match status" value="1"/>
</dbReference>
<dbReference type="GO" id="GO:0016020">
    <property type="term" value="C:membrane"/>
    <property type="evidence" value="ECO:0007669"/>
    <property type="project" value="UniProtKB-SubCell"/>
</dbReference>
<evidence type="ECO:0000256" key="1">
    <source>
        <dbReference type="ARBA" id="ARBA00004141"/>
    </source>
</evidence>
<dbReference type="Pfam" id="PF13520">
    <property type="entry name" value="AA_permease_2"/>
    <property type="match status" value="1"/>
</dbReference>
<keyword evidence="2" id="KW-0812">Transmembrane</keyword>
<dbReference type="InterPro" id="IPR002293">
    <property type="entry name" value="AA/rel_permease1"/>
</dbReference>
<dbReference type="AlphaFoldDB" id="A0A4D7CUN5"/>
<gene>
    <name evidence="5" type="ORF">FA707_08340</name>
</gene>
<keyword evidence="6" id="KW-1185">Reference proteome</keyword>
<reference evidence="5 6" key="1">
    <citation type="submission" date="2019-04" db="EMBL/GenBank/DDBJ databases">
        <title>Vagococcus sp. nov., isolated from faeces of yaks (Bos grunniens).</title>
        <authorList>
            <person name="Ge Y."/>
        </authorList>
    </citation>
    <scope>NUCLEOTIDE SEQUENCE [LARGE SCALE GENOMIC DNA]</scope>
    <source>
        <strain evidence="5 6">MN-17</strain>
    </source>
</reference>
<dbReference type="PANTHER" id="PTHR11785">
    <property type="entry name" value="AMINO ACID TRANSPORTER"/>
    <property type="match status" value="1"/>
</dbReference>
<protein>
    <submittedName>
        <fullName evidence="5">Amino acid permease</fullName>
    </submittedName>
</protein>
<dbReference type="EMBL" id="CP039712">
    <property type="protein sequence ID" value="QCI86974.1"/>
    <property type="molecule type" value="Genomic_DNA"/>
</dbReference>
<accession>A0A4D7CUN5</accession>
<evidence type="ECO:0000313" key="5">
    <source>
        <dbReference type="EMBL" id="QCI86974.1"/>
    </source>
</evidence>
<dbReference type="GO" id="GO:0015179">
    <property type="term" value="F:L-amino acid transmembrane transporter activity"/>
    <property type="evidence" value="ECO:0007669"/>
    <property type="project" value="TreeGrafter"/>
</dbReference>
<dbReference type="Proteomes" id="UP000298615">
    <property type="component" value="Chromosome"/>
</dbReference>
<comment type="subcellular location">
    <subcellularLocation>
        <location evidence="1">Membrane</location>
        <topology evidence="1">Multi-pass membrane protein</topology>
    </subcellularLocation>
</comment>
<proteinExistence type="predicted"/>
<dbReference type="Gene3D" id="1.20.1740.10">
    <property type="entry name" value="Amino acid/polyamine transporter I"/>
    <property type="match status" value="1"/>
</dbReference>
<organism evidence="5 6">
    <name type="scientific">Vagococcus zengguangii</name>
    <dbReference type="NCBI Taxonomy" id="2571750"/>
    <lineage>
        <taxon>Bacteria</taxon>
        <taxon>Bacillati</taxon>
        <taxon>Bacillota</taxon>
        <taxon>Bacilli</taxon>
        <taxon>Lactobacillales</taxon>
        <taxon>Enterococcaceae</taxon>
        <taxon>Vagococcus</taxon>
    </lineage>
</organism>
<keyword evidence="3" id="KW-1133">Transmembrane helix</keyword>